<sequence>MCDARGRVEIIMTYENPNSAGQGGMQSETSPADMRAAQAATPATAEPVESLDKGNEMARGLNNRHVQFIAIGGTIGTGLFLGSGKSIALTGPSIIFVYIGVGLIMFLLMRAIGEMMYRDPSQHTFINFITRYLGRGWGKFAGWTYWIVLILTGMTEITAVSTYFVTFFGMFDINLKAWKWLIELCFLVALTCVNLIAVKVFGEAEFWFSMIKITLIVGLIATAVVMLVIGFHYPPTHIEGVDGTIAGATVSLRNLVNGFQIAPNGWMSFFMSFQMVFFAYLLIEFVGVTVSETQNPRKVLPKAVNEIIMRILIFYVGALVAIMCIVPWRNFHQNADGSFGSPFIMVFKYAGLDWAAALVFFVVITAAASSLNSLLYSAGRHLYQLAQDSDSPAMSRLAEVSDRKVPAKAIVVSGCMILLSPIINALPGISSAFVLFSSAASAVVIFIYVLTMFAHRGYRKSADFLADGFLMPAWKVTDWIAIAFFVFVYGTLFLSADTIGSAIAGVVWLVAFGGYCLLHERYQNRDLKDSLRK</sequence>
<dbReference type="PANTHER" id="PTHR43495">
    <property type="entry name" value="GABA PERMEASE"/>
    <property type="match status" value="1"/>
</dbReference>
<dbReference type="GO" id="GO:0005886">
    <property type="term" value="C:plasma membrane"/>
    <property type="evidence" value="ECO:0007669"/>
    <property type="project" value="UniProtKB-SubCell"/>
</dbReference>
<name>A0A7J5TIM2_9BIFI</name>
<dbReference type="GO" id="GO:0055085">
    <property type="term" value="P:transmembrane transport"/>
    <property type="evidence" value="ECO:0007669"/>
    <property type="project" value="InterPro"/>
</dbReference>
<protein>
    <submittedName>
        <fullName evidence="12">Amino acid permease</fullName>
    </submittedName>
</protein>
<feature type="transmembrane region" description="Helical" evidence="10">
    <location>
        <begin position="432"/>
        <end position="455"/>
    </location>
</feature>
<evidence type="ECO:0000256" key="4">
    <source>
        <dbReference type="ARBA" id="ARBA00022475"/>
    </source>
</evidence>
<dbReference type="PROSITE" id="PS00218">
    <property type="entry name" value="AMINO_ACID_PERMEASE_1"/>
    <property type="match status" value="1"/>
</dbReference>
<evidence type="ECO:0000256" key="2">
    <source>
        <dbReference type="ARBA" id="ARBA00008583"/>
    </source>
</evidence>
<accession>A0A7J5TIM2</accession>
<dbReference type="AlphaFoldDB" id="A0A7J5TIM2"/>
<evidence type="ECO:0000256" key="3">
    <source>
        <dbReference type="ARBA" id="ARBA00022448"/>
    </source>
</evidence>
<keyword evidence="3" id="KW-0813">Transport</keyword>
<feature type="region of interest" description="Disordered" evidence="9">
    <location>
        <begin position="16"/>
        <end position="49"/>
    </location>
</feature>
<organism evidence="12 13">
    <name type="scientific">Bifidobacterium dentium</name>
    <dbReference type="NCBI Taxonomy" id="1689"/>
    <lineage>
        <taxon>Bacteria</taxon>
        <taxon>Bacillati</taxon>
        <taxon>Actinomycetota</taxon>
        <taxon>Actinomycetes</taxon>
        <taxon>Bifidobacteriales</taxon>
        <taxon>Bifidobacteriaceae</taxon>
        <taxon>Bifidobacterium</taxon>
    </lineage>
</organism>
<dbReference type="GO" id="GO:0006865">
    <property type="term" value="P:amino acid transport"/>
    <property type="evidence" value="ECO:0007669"/>
    <property type="project" value="UniProtKB-KW"/>
</dbReference>
<dbReference type="InterPro" id="IPR004841">
    <property type="entry name" value="AA-permease/SLC12A_dom"/>
</dbReference>
<gene>
    <name evidence="12" type="ORF">GBB04_04455</name>
</gene>
<evidence type="ECO:0000256" key="8">
    <source>
        <dbReference type="ARBA" id="ARBA00023136"/>
    </source>
</evidence>
<feature type="transmembrane region" description="Helical" evidence="10">
    <location>
        <begin position="499"/>
        <end position="518"/>
    </location>
</feature>
<dbReference type="PANTHER" id="PTHR43495:SF2">
    <property type="entry name" value="D-SERINE_D-ALANINE_GLYCINE TRANSPORTER"/>
    <property type="match status" value="1"/>
</dbReference>
<evidence type="ECO:0000256" key="5">
    <source>
        <dbReference type="ARBA" id="ARBA00022692"/>
    </source>
</evidence>
<keyword evidence="5 10" id="KW-0812">Transmembrane</keyword>
<evidence type="ECO:0000259" key="11">
    <source>
        <dbReference type="Pfam" id="PF00324"/>
    </source>
</evidence>
<reference evidence="12 13" key="1">
    <citation type="journal article" date="2019" name="Nat. Med.">
        <title>A library of human gut bacterial isolates paired with longitudinal multiomics data enables mechanistic microbiome research.</title>
        <authorList>
            <person name="Poyet M."/>
            <person name="Groussin M."/>
            <person name="Gibbons S.M."/>
            <person name="Avila-Pacheco J."/>
            <person name="Jiang X."/>
            <person name="Kearney S.M."/>
            <person name="Perrotta A.R."/>
            <person name="Berdy B."/>
            <person name="Zhao S."/>
            <person name="Lieberman T.D."/>
            <person name="Swanson P.K."/>
            <person name="Smith M."/>
            <person name="Roesemann S."/>
            <person name="Alexander J.E."/>
            <person name="Rich S.A."/>
            <person name="Livny J."/>
            <person name="Vlamakis H."/>
            <person name="Clish C."/>
            <person name="Bullock K."/>
            <person name="Deik A."/>
            <person name="Scott J."/>
            <person name="Pierce K.A."/>
            <person name="Xavier R.J."/>
            <person name="Alm E.J."/>
        </authorList>
    </citation>
    <scope>NUCLEOTIDE SEQUENCE [LARGE SCALE GENOMIC DNA]</scope>
    <source>
        <strain evidence="12 13">BIOML-A2</strain>
    </source>
</reference>
<feature type="transmembrane region" description="Helical" evidence="10">
    <location>
        <begin position="89"/>
        <end position="108"/>
    </location>
</feature>
<evidence type="ECO:0000256" key="6">
    <source>
        <dbReference type="ARBA" id="ARBA00022970"/>
    </source>
</evidence>
<feature type="transmembrane region" description="Helical" evidence="10">
    <location>
        <begin position="66"/>
        <end position="83"/>
    </location>
</feature>
<dbReference type="EMBL" id="WDPD01000003">
    <property type="protein sequence ID" value="KAB7461712.1"/>
    <property type="molecule type" value="Genomic_DNA"/>
</dbReference>
<dbReference type="Pfam" id="PF00324">
    <property type="entry name" value="AA_permease"/>
    <property type="match status" value="1"/>
</dbReference>
<dbReference type="PIRSF" id="PIRSF006060">
    <property type="entry name" value="AA_transporter"/>
    <property type="match status" value="1"/>
</dbReference>
<comment type="caution">
    <text evidence="12">The sequence shown here is derived from an EMBL/GenBank/DDBJ whole genome shotgun (WGS) entry which is preliminary data.</text>
</comment>
<feature type="transmembrane region" description="Helical" evidence="10">
    <location>
        <begin position="143"/>
        <end position="168"/>
    </location>
</feature>
<keyword evidence="7 10" id="KW-1133">Transmembrane helix</keyword>
<comment type="similarity">
    <text evidence="2">Belongs to the amino acid-polyamine-organocation (APC) superfamily. Amino acid transporter (AAT) (TC 2.A.3.1) family.</text>
</comment>
<feature type="transmembrane region" description="Helical" evidence="10">
    <location>
        <begin position="354"/>
        <end position="375"/>
    </location>
</feature>
<evidence type="ECO:0000256" key="9">
    <source>
        <dbReference type="SAM" id="MobiDB-lite"/>
    </source>
</evidence>
<feature type="transmembrane region" description="Helical" evidence="10">
    <location>
        <begin position="405"/>
        <end position="426"/>
    </location>
</feature>
<dbReference type="FunFam" id="1.20.1740.10:FF:000001">
    <property type="entry name" value="Amino acid permease"/>
    <property type="match status" value="1"/>
</dbReference>
<evidence type="ECO:0000313" key="13">
    <source>
        <dbReference type="Proteomes" id="UP000429211"/>
    </source>
</evidence>
<comment type="subcellular location">
    <subcellularLocation>
        <location evidence="1">Cell membrane</location>
        <topology evidence="1">Multi-pass membrane protein</topology>
    </subcellularLocation>
</comment>
<feature type="compositionally biased region" description="Polar residues" evidence="9">
    <location>
        <begin position="16"/>
        <end position="30"/>
    </location>
</feature>
<dbReference type="Proteomes" id="UP000429211">
    <property type="component" value="Unassembled WGS sequence"/>
</dbReference>
<feature type="transmembrane region" description="Helical" evidence="10">
    <location>
        <begin position="476"/>
        <end position="493"/>
    </location>
</feature>
<feature type="transmembrane region" description="Helical" evidence="10">
    <location>
        <begin position="213"/>
        <end position="233"/>
    </location>
</feature>
<feature type="transmembrane region" description="Helical" evidence="10">
    <location>
        <begin position="266"/>
        <end position="286"/>
    </location>
</feature>
<evidence type="ECO:0000313" key="12">
    <source>
        <dbReference type="EMBL" id="KAB7461712.1"/>
    </source>
</evidence>
<keyword evidence="4" id="KW-1003">Cell membrane</keyword>
<feature type="transmembrane region" description="Helical" evidence="10">
    <location>
        <begin position="307"/>
        <end position="328"/>
    </location>
</feature>
<feature type="domain" description="Amino acid permease/ SLC12A" evidence="11">
    <location>
        <begin position="65"/>
        <end position="499"/>
    </location>
</feature>
<evidence type="ECO:0000256" key="7">
    <source>
        <dbReference type="ARBA" id="ARBA00022989"/>
    </source>
</evidence>
<feature type="compositionally biased region" description="Low complexity" evidence="9">
    <location>
        <begin position="36"/>
        <end position="45"/>
    </location>
</feature>
<dbReference type="Gene3D" id="1.20.1740.10">
    <property type="entry name" value="Amino acid/polyamine transporter I"/>
    <property type="match status" value="1"/>
</dbReference>
<keyword evidence="8 10" id="KW-0472">Membrane</keyword>
<evidence type="ECO:0000256" key="1">
    <source>
        <dbReference type="ARBA" id="ARBA00004651"/>
    </source>
</evidence>
<keyword evidence="6" id="KW-0029">Amino-acid transport</keyword>
<dbReference type="InterPro" id="IPR004840">
    <property type="entry name" value="Amino_acid_permease_CS"/>
</dbReference>
<feature type="transmembrane region" description="Helical" evidence="10">
    <location>
        <begin position="180"/>
        <end position="201"/>
    </location>
</feature>
<proteinExistence type="inferred from homology"/>
<evidence type="ECO:0000256" key="10">
    <source>
        <dbReference type="SAM" id="Phobius"/>
    </source>
</evidence>